<reference evidence="1 2" key="1">
    <citation type="journal article" date="2023" name="Access Microbiol">
        <title>The genome of a steinernematid-associated Pseudomonas piscis bacterium encodes the biosynthesis of insect toxins.</title>
        <authorList>
            <person name="Awori R.M."/>
            <person name="Hendre P."/>
            <person name="Amugune N.O."/>
        </authorList>
    </citation>
    <scope>NUCLEOTIDE SEQUENCE [LARGE SCALE GENOMIC DNA]</scope>
    <source>
        <strain evidence="1 2">97</strain>
    </source>
</reference>
<name>A0ABY9XMF1_9GAMM</name>
<dbReference type="EMBL" id="CP133647">
    <property type="protein sequence ID" value="WNH03731.1"/>
    <property type="molecule type" value="Genomic_DNA"/>
</dbReference>
<dbReference type="GeneID" id="88855627"/>
<protein>
    <recommendedName>
        <fullName evidence="3">Transcriptional regulator</fullName>
    </recommendedName>
</protein>
<keyword evidence="2" id="KW-1185">Reference proteome</keyword>
<accession>A0ABY9XMF1</accession>
<dbReference type="Proteomes" id="UP001300348">
    <property type="component" value="Chromosome"/>
</dbReference>
<evidence type="ECO:0008006" key="3">
    <source>
        <dbReference type="Google" id="ProtNLM"/>
    </source>
</evidence>
<organism evidence="1 2">
    <name type="scientific">Xenorhabdus griffiniae</name>
    <dbReference type="NCBI Taxonomy" id="351672"/>
    <lineage>
        <taxon>Bacteria</taxon>
        <taxon>Pseudomonadati</taxon>
        <taxon>Pseudomonadota</taxon>
        <taxon>Gammaproteobacteria</taxon>
        <taxon>Enterobacterales</taxon>
        <taxon>Morganellaceae</taxon>
        <taxon>Xenorhabdus</taxon>
    </lineage>
</organism>
<proteinExistence type="predicted"/>
<evidence type="ECO:0000313" key="2">
    <source>
        <dbReference type="Proteomes" id="UP001300348"/>
    </source>
</evidence>
<dbReference type="RefSeq" id="WP_189760170.1">
    <property type="nucleotide sequence ID" value="NZ_CAWPOC010000224.1"/>
</dbReference>
<gene>
    <name evidence="1" type="ORF">QL112_008680</name>
</gene>
<sequence>MNLKPIKTEQEYQDTLKAIAPLFDNQSEVGTPEFTYMEAMVLLIETYEAEHHPIEPLAQKAP</sequence>
<evidence type="ECO:0000313" key="1">
    <source>
        <dbReference type="EMBL" id="WNH03731.1"/>
    </source>
</evidence>